<evidence type="ECO:0000256" key="6">
    <source>
        <dbReference type="ARBA" id="ARBA00022806"/>
    </source>
</evidence>
<evidence type="ECO:0000256" key="4">
    <source>
        <dbReference type="ARBA" id="ARBA00022741"/>
    </source>
</evidence>
<gene>
    <name evidence="12" type="ORF">AGABI1DRAFT_96933</name>
</gene>
<dbReference type="PIRSF" id="PIRSF005198">
    <property type="entry name" value="Antiviral_helicase_SKI2"/>
    <property type="match status" value="1"/>
</dbReference>
<dbReference type="Gene3D" id="1.20.1500.20">
    <property type="match status" value="1"/>
</dbReference>
<name>K5XKC4_AGABU</name>
<feature type="region of interest" description="Disordered" evidence="9">
    <location>
        <begin position="424"/>
        <end position="471"/>
    </location>
</feature>
<dbReference type="InterPro" id="IPR011545">
    <property type="entry name" value="DEAD/DEAH_box_helicase_dom"/>
</dbReference>
<evidence type="ECO:0000313" key="13">
    <source>
        <dbReference type="Proteomes" id="UP000008493"/>
    </source>
</evidence>
<evidence type="ECO:0000259" key="10">
    <source>
        <dbReference type="PROSITE" id="PS51192"/>
    </source>
</evidence>
<keyword evidence="5" id="KW-0378">Hydrolase</keyword>
<protein>
    <recommendedName>
        <fullName evidence="14">Antiviral helicase</fullName>
    </recommendedName>
</protein>
<keyword evidence="7" id="KW-0067">ATP-binding</keyword>
<dbReference type="Gene3D" id="3.40.50.300">
    <property type="entry name" value="P-loop containing nucleotide triphosphate hydrolases"/>
    <property type="match status" value="2"/>
</dbReference>
<dbReference type="STRING" id="597362.K5XKC4"/>
<dbReference type="GeneID" id="18832907"/>
<dbReference type="AlphaFoldDB" id="K5XKC4"/>
<dbReference type="Pfam" id="PF00270">
    <property type="entry name" value="DEAD"/>
    <property type="match status" value="1"/>
</dbReference>
<dbReference type="FunCoup" id="K5XKC4">
    <property type="interactions" value="359"/>
</dbReference>
<evidence type="ECO:0000256" key="3">
    <source>
        <dbReference type="ARBA" id="ARBA00022490"/>
    </source>
</evidence>
<dbReference type="Gene3D" id="1.10.3380.30">
    <property type="match status" value="1"/>
</dbReference>
<dbReference type="GO" id="GO:0003723">
    <property type="term" value="F:RNA binding"/>
    <property type="evidence" value="ECO:0007669"/>
    <property type="project" value="UniProtKB-KW"/>
</dbReference>
<dbReference type="HOGENOM" id="CLU_002902_1_4_1"/>
<dbReference type="PROSITE" id="PS51192">
    <property type="entry name" value="HELICASE_ATP_BIND_1"/>
    <property type="match status" value="1"/>
</dbReference>
<dbReference type="InterPro" id="IPR001650">
    <property type="entry name" value="Helicase_C-like"/>
</dbReference>
<feature type="domain" description="Helicase ATP-binding" evidence="10">
    <location>
        <begin position="218"/>
        <end position="376"/>
    </location>
</feature>
<dbReference type="RefSeq" id="XP_007325723.1">
    <property type="nucleotide sequence ID" value="XM_007325661.1"/>
</dbReference>
<evidence type="ECO:0000256" key="9">
    <source>
        <dbReference type="SAM" id="MobiDB-lite"/>
    </source>
</evidence>
<evidence type="ECO:0000259" key="11">
    <source>
        <dbReference type="PROSITE" id="PS51194"/>
    </source>
</evidence>
<dbReference type="GO" id="GO:0055087">
    <property type="term" value="C:Ski complex"/>
    <property type="evidence" value="ECO:0007669"/>
    <property type="project" value="TreeGrafter"/>
</dbReference>
<dbReference type="InParanoid" id="K5XKC4"/>
<dbReference type="Pfam" id="PF21408">
    <property type="entry name" value="MTR4-like_stalk"/>
    <property type="match status" value="1"/>
</dbReference>
<evidence type="ECO:0000256" key="5">
    <source>
        <dbReference type="ARBA" id="ARBA00022801"/>
    </source>
</evidence>
<keyword evidence="8" id="KW-0694">RNA-binding</keyword>
<dbReference type="GO" id="GO:0070478">
    <property type="term" value="P:nuclear-transcribed mRNA catabolic process, 3'-5' exonucleolytic nonsense-mediated decay"/>
    <property type="evidence" value="ECO:0007669"/>
    <property type="project" value="TreeGrafter"/>
</dbReference>
<dbReference type="SMART" id="SM00487">
    <property type="entry name" value="DEXDc"/>
    <property type="match status" value="1"/>
</dbReference>
<dbReference type="SMART" id="SM01142">
    <property type="entry name" value="DSHCT"/>
    <property type="match status" value="1"/>
</dbReference>
<comment type="similarity">
    <text evidence="2">Belongs to the helicase family. SKI2 subfamily.</text>
</comment>
<dbReference type="PANTHER" id="PTHR12131">
    <property type="entry name" value="ATP-DEPENDENT RNA AND DNA HELICASE"/>
    <property type="match status" value="1"/>
</dbReference>
<accession>K5XKC4</accession>
<dbReference type="InterPro" id="IPR050699">
    <property type="entry name" value="RNA-DNA_Helicase"/>
</dbReference>
<dbReference type="Pfam" id="PF08148">
    <property type="entry name" value="DSHCT"/>
    <property type="match status" value="1"/>
</dbReference>
<dbReference type="GO" id="GO:0005524">
    <property type="term" value="F:ATP binding"/>
    <property type="evidence" value="ECO:0007669"/>
    <property type="project" value="UniProtKB-KW"/>
</dbReference>
<evidence type="ECO:0000256" key="7">
    <source>
        <dbReference type="ARBA" id="ARBA00022840"/>
    </source>
</evidence>
<evidence type="ECO:0000256" key="2">
    <source>
        <dbReference type="ARBA" id="ARBA00010140"/>
    </source>
</evidence>
<keyword evidence="13" id="KW-1185">Reference proteome</keyword>
<dbReference type="FunFam" id="3.40.50.300:FF:000987">
    <property type="entry name" value="DEAD/DEAH box RNA helicase"/>
    <property type="match status" value="1"/>
</dbReference>
<dbReference type="eggNOG" id="KOG0947">
    <property type="taxonomic scope" value="Eukaryota"/>
</dbReference>
<dbReference type="OrthoDB" id="64767at2759"/>
<reference evidence="13" key="1">
    <citation type="journal article" date="2012" name="Proc. Natl. Acad. Sci. U.S.A.">
        <title>Genome sequence of the button mushroom Agaricus bisporus reveals mechanisms governing adaptation to a humic-rich ecological niche.</title>
        <authorList>
            <person name="Morin E."/>
            <person name="Kohler A."/>
            <person name="Baker A.R."/>
            <person name="Foulongne-Oriol M."/>
            <person name="Lombard V."/>
            <person name="Nagy L.G."/>
            <person name="Ohm R.A."/>
            <person name="Patyshakuliyeva A."/>
            <person name="Brun A."/>
            <person name="Aerts A.L."/>
            <person name="Bailey A.M."/>
            <person name="Billette C."/>
            <person name="Coutinho P.M."/>
            <person name="Deakin G."/>
            <person name="Doddapaneni H."/>
            <person name="Floudas D."/>
            <person name="Grimwood J."/>
            <person name="Hilden K."/>
            <person name="Kuees U."/>
            <person name="LaButti K.M."/>
            <person name="Lapidus A."/>
            <person name="Lindquist E.A."/>
            <person name="Lucas S.M."/>
            <person name="Murat C."/>
            <person name="Riley R.W."/>
            <person name="Salamov A.A."/>
            <person name="Schmutz J."/>
            <person name="Subramanian V."/>
            <person name="Woesten H.A.B."/>
            <person name="Xu J."/>
            <person name="Eastwood D.C."/>
            <person name="Foster G.D."/>
            <person name="Sonnenberg A.S."/>
            <person name="Cullen D."/>
            <person name="de Vries R.P."/>
            <person name="Lundell T."/>
            <person name="Hibbett D.S."/>
            <person name="Henrissat B."/>
            <person name="Burton K.S."/>
            <person name="Kerrigan R.W."/>
            <person name="Challen M.P."/>
            <person name="Grigoriev I.V."/>
            <person name="Martin F."/>
        </authorList>
    </citation>
    <scope>NUCLEOTIDE SEQUENCE [LARGE SCALE GENOMIC DNA]</scope>
    <source>
        <strain evidence="13">JB137-S8 / ATCC MYA-4627 / FGSC 10392</strain>
    </source>
</reference>
<feature type="domain" description="Helicase C-terminal" evidence="11">
    <location>
        <begin position="492"/>
        <end position="685"/>
    </location>
</feature>
<dbReference type="KEGG" id="abp:AGABI1DRAFT96933"/>
<keyword evidence="3" id="KW-0963">Cytoplasm</keyword>
<dbReference type="InterPro" id="IPR040801">
    <property type="entry name" value="Ski2_N"/>
</dbReference>
<evidence type="ECO:0000313" key="12">
    <source>
        <dbReference type="EMBL" id="EKM83983.1"/>
    </source>
</evidence>
<dbReference type="SMART" id="SM00490">
    <property type="entry name" value="HELICc"/>
    <property type="match status" value="1"/>
</dbReference>
<dbReference type="PANTHER" id="PTHR12131:SF1">
    <property type="entry name" value="ATP-DEPENDENT RNA HELICASE SUPV3L1, MITOCHONDRIAL-RELATED"/>
    <property type="match status" value="1"/>
</dbReference>
<dbReference type="InterPro" id="IPR012961">
    <property type="entry name" value="Ski2/MTR4_C"/>
</dbReference>
<sequence>MNSAEQANLILHAVNPRKENAATFLNDLGLAGPPSQERINRDIESKLLLPPTEFPKQLLSTYQTPNKRTTTGLTSTSLNRAPAPTQNFVRGKSGYVPFLPGGLDDIIIPGESTTGTKQLRKVAPGLSRGLRLPGDEDDDILDLDFTEHTNEEKELENNTVHLKLVKTPQRTTRKADIQKRDWAHVINVNQPLSNFHELVPAMAREYPFELDTFQKQAVYHLELGDSVFVAAHTSAGKTVVAEYAIGLAEKHMTRAIYTSPIKALSNQKFRDFKQTFSSSSVGILTGDVQINPEATCLVMTTEILRSMLYKGADLIRDVEFVIFDEVHYVNDAERGVVWEEVIIMLPDHVNIILLSATVPNTKEFADWVGRTKKKDIYVISTLQRPVPLEHYLYAGRDKFKIVDAKRTFLSNGYSDARDALRRKQDKEREAAGLAPVQATRGRGASARGGGANSRGSTLATRGRGGRGGGPARTIHADKNVYVHLLGHLKKENLLPVVIFTFSKKRCEENARTLMNADLCTSVEKSEVHVAIEKALSRLKGSDKKLPQIARMRDLLSRGIGIHHGGLLPIMKEVVEILFARGLVKVLFATETFAMGVNMPAKCVVFSNIRKHDGRNFRDILPGEYTQMAGRAGRRGLDTTGTVIILVGDSIPEQNTLHTMLLGTPGKLMSQFRLTYNMILNLLRVEALRVEEMIKRSFSENSSQRLLPMNQKKVIESEKKLSTLQRLACEQCIPDIGAYYDDIHEAVNLNQKLINMAVRHPQGSKLLSPGRVVILRDNHFHPGNIGILLKAAPLQTLDSGRIDQNKTYFVLALVHPNVKSGDRGITALSTILQDWLANNEPIPEVDWSKIRALDFQETQRQRDLVRERNIARACLRCPDFSSHYAIIHGEKILRANIAHLKLAISDQNLELIPDYEQRIEVLKDLKFIDENCTVLLKGRVACEINSANELVLTELILENTLANYEPEEVVALLSCFVFQEKTEVEPSIPPRLQEGRDAILAISDSVSRVQDRNKVASEEFRSELKFGLTEVVYEWAQGMPFEQITALTDVPEGTIVRCITRLDETCREVRDAARVIGDARLFKKMEEAQLKIKRDIVFAASLYF</sequence>
<dbReference type="InterPro" id="IPR027417">
    <property type="entry name" value="P-loop_NTPase"/>
</dbReference>
<dbReference type="GO" id="GO:0003724">
    <property type="term" value="F:RNA helicase activity"/>
    <property type="evidence" value="ECO:0007669"/>
    <property type="project" value="InterPro"/>
</dbReference>
<evidence type="ECO:0000256" key="1">
    <source>
        <dbReference type="ARBA" id="ARBA00004496"/>
    </source>
</evidence>
<dbReference type="Proteomes" id="UP000008493">
    <property type="component" value="Unassembled WGS sequence"/>
</dbReference>
<dbReference type="SUPFAM" id="SSF52540">
    <property type="entry name" value="P-loop containing nucleoside triphosphate hydrolases"/>
    <property type="match status" value="1"/>
</dbReference>
<evidence type="ECO:0008006" key="14">
    <source>
        <dbReference type="Google" id="ProtNLM"/>
    </source>
</evidence>
<dbReference type="CDD" id="cd18795">
    <property type="entry name" value="SF2_C_Ski2"/>
    <property type="match status" value="1"/>
</dbReference>
<keyword evidence="4" id="KW-0547">Nucleotide-binding</keyword>
<organism evidence="12 13">
    <name type="scientific">Agaricus bisporus var. burnettii (strain JB137-S8 / ATCC MYA-4627 / FGSC 10392)</name>
    <name type="common">White button mushroom</name>
    <dbReference type="NCBI Taxonomy" id="597362"/>
    <lineage>
        <taxon>Eukaryota</taxon>
        <taxon>Fungi</taxon>
        <taxon>Dikarya</taxon>
        <taxon>Basidiomycota</taxon>
        <taxon>Agaricomycotina</taxon>
        <taxon>Agaricomycetes</taxon>
        <taxon>Agaricomycetidae</taxon>
        <taxon>Agaricales</taxon>
        <taxon>Agaricineae</taxon>
        <taxon>Agaricaceae</taxon>
        <taxon>Agaricus</taxon>
    </lineage>
</organism>
<comment type="subcellular location">
    <subcellularLocation>
        <location evidence="1">Cytoplasm</location>
    </subcellularLocation>
</comment>
<dbReference type="OMA" id="DHVNIIM"/>
<proteinExistence type="inferred from homology"/>
<dbReference type="InterPro" id="IPR014001">
    <property type="entry name" value="Helicase_ATP-bd"/>
</dbReference>
<dbReference type="GO" id="GO:0016787">
    <property type="term" value="F:hydrolase activity"/>
    <property type="evidence" value="ECO:0007669"/>
    <property type="project" value="UniProtKB-KW"/>
</dbReference>
<dbReference type="EMBL" id="JH971385">
    <property type="protein sequence ID" value="EKM83983.1"/>
    <property type="molecule type" value="Genomic_DNA"/>
</dbReference>
<dbReference type="Pfam" id="PF17911">
    <property type="entry name" value="Ski2_N"/>
    <property type="match status" value="1"/>
</dbReference>
<evidence type="ECO:0000256" key="8">
    <source>
        <dbReference type="ARBA" id="ARBA00022884"/>
    </source>
</evidence>
<keyword evidence="6" id="KW-0347">Helicase</keyword>
<dbReference type="InterPro" id="IPR048392">
    <property type="entry name" value="MTR4-like_stalk"/>
</dbReference>
<dbReference type="FunFam" id="1.10.3380.30:FF:000001">
    <property type="entry name" value="Ski2 ATP-dependent RNA helicase"/>
    <property type="match status" value="1"/>
</dbReference>
<dbReference type="Pfam" id="PF00271">
    <property type="entry name" value="Helicase_C"/>
    <property type="match status" value="1"/>
</dbReference>
<dbReference type="InterPro" id="IPR016438">
    <property type="entry name" value="SKI2-like"/>
</dbReference>
<dbReference type="FunFam" id="3.40.50.300:FF:000354">
    <property type="entry name" value="ATP-dependent RNA helicase SKI2"/>
    <property type="match status" value="1"/>
</dbReference>
<dbReference type="PROSITE" id="PS51194">
    <property type="entry name" value="HELICASE_CTER"/>
    <property type="match status" value="1"/>
</dbReference>